<gene>
    <name evidence="1" type="ORF">HPB51_027009</name>
</gene>
<organism evidence="1 2">
    <name type="scientific">Rhipicephalus microplus</name>
    <name type="common">Cattle tick</name>
    <name type="synonym">Boophilus microplus</name>
    <dbReference type="NCBI Taxonomy" id="6941"/>
    <lineage>
        <taxon>Eukaryota</taxon>
        <taxon>Metazoa</taxon>
        <taxon>Ecdysozoa</taxon>
        <taxon>Arthropoda</taxon>
        <taxon>Chelicerata</taxon>
        <taxon>Arachnida</taxon>
        <taxon>Acari</taxon>
        <taxon>Parasitiformes</taxon>
        <taxon>Ixodida</taxon>
        <taxon>Ixodoidea</taxon>
        <taxon>Ixodidae</taxon>
        <taxon>Rhipicephalinae</taxon>
        <taxon>Rhipicephalus</taxon>
        <taxon>Boophilus</taxon>
    </lineage>
</organism>
<dbReference type="EMBL" id="JABSTU010002865">
    <property type="protein sequence ID" value="KAH7977132.1"/>
    <property type="molecule type" value="Genomic_DNA"/>
</dbReference>
<dbReference type="AlphaFoldDB" id="A0A9J6D1G6"/>
<dbReference type="Proteomes" id="UP000821866">
    <property type="component" value="Unassembled WGS sequence"/>
</dbReference>
<dbReference type="VEuPathDB" id="VectorBase:LOC119187781"/>
<protein>
    <submittedName>
        <fullName evidence="1">Uncharacterized protein</fullName>
    </submittedName>
</protein>
<proteinExistence type="predicted"/>
<sequence>MLQLRWDDELARAAEAKALLCADELGSLNVHVIGIWTVDLPDLGISMHPQKTDDQTAPVLWRFVVRDWFDQNILFPTEHVANFVQTSGTEQFVQLAAADTYAVRCSYTRNIMPKMVLPQKYLNICVCLSGPRALLVGKPLYYAAPYCSLCPKDTICDVPSGLFVLRSWKPPPPPPGIRHRQSPRRMTVTALGSGQPPRLSPSSSPWCPRLPWPCWPSTAGLLRLAPRWRLRGSTTNCCHVGHPLGHHKGFGAARTFFNF</sequence>
<dbReference type="InterPro" id="IPR035940">
    <property type="entry name" value="CAP_sf"/>
</dbReference>
<dbReference type="Gene3D" id="3.40.33.10">
    <property type="entry name" value="CAP"/>
    <property type="match status" value="1"/>
</dbReference>
<evidence type="ECO:0000313" key="1">
    <source>
        <dbReference type="EMBL" id="KAH7977132.1"/>
    </source>
</evidence>
<keyword evidence="2" id="KW-1185">Reference proteome</keyword>
<name>A0A9J6D1G6_RHIMP</name>
<dbReference type="SUPFAM" id="SSF55797">
    <property type="entry name" value="PR-1-like"/>
    <property type="match status" value="1"/>
</dbReference>
<comment type="caution">
    <text evidence="1">The sequence shown here is derived from an EMBL/GenBank/DDBJ whole genome shotgun (WGS) entry which is preliminary data.</text>
</comment>
<accession>A0A9J6D1G6</accession>
<reference evidence="1" key="2">
    <citation type="submission" date="2021-09" db="EMBL/GenBank/DDBJ databases">
        <authorList>
            <person name="Jia N."/>
            <person name="Wang J."/>
            <person name="Shi W."/>
            <person name="Du L."/>
            <person name="Sun Y."/>
            <person name="Zhan W."/>
            <person name="Jiang J."/>
            <person name="Wang Q."/>
            <person name="Zhang B."/>
            <person name="Ji P."/>
            <person name="Sakyi L.B."/>
            <person name="Cui X."/>
            <person name="Yuan T."/>
            <person name="Jiang B."/>
            <person name="Yang W."/>
            <person name="Lam T.T.-Y."/>
            <person name="Chang Q."/>
            <person name="Ding S."/>
            <person name="Wang X."/>
            <person name="Zhu J."/>
            <person name="Ruan X."/>
            <person name="Zhao L."/>
            <person name="Wei J."/>
            <person name="Que T."/>
            <person name="Du C."/>
            <person name="Cheng J."/>
            <person name="Dai P."/>
            <person name="Han X."/>
            <person name="Huang E."/>
            <person name="Gao Y."/>
            <person name="Liu J."/>
            <person name="Shao H."/>
            <person name="Ye R."/>
            <person name="Li L."/>
            <person name="Wei W."/>
            <person name="Wang X."/>
            <person name="Wang C."/>
            <person name="Huo Q."/>
            <person name="Li W."/>
            <person name="Guo W."/>
            <person name="Chen H."/>
            <person name="Chen S."/>
            <person name="Zhou L."/>
            <person name="Zhou L."/>
            <person name="Ni X."/>
            <person name="Tian J."/>
            <person name="Zhou Y."/>
            <person name="Sheng Y."/>
            <person name="Liu T."/>
            <person name="Pan Y."/>
            <person name="Xia L."/>
            <person name="Li J."/>
            <person name="Zhao F."/>
            <person name="Cao W."/>
        </authorList>
    </citation>
    <scope>NUCLEOTIDE SEQUENCE</scope>
    <source>
        <strain evidence="1">Rmic-2018</strain>
        <tissue evidence="1">Larvae</tissue>
    </source>
</reference>
<reference evidence="1" key="1">
    <citation type="journal article" date="2020" name="Cell">
        <title>Large-Scale Comparative Analyses of Tick Genomes Elucidate Their Genetic Diversity and Vector Capacities.</title>
        <authorList>
            <consortium name="Tick Genome and Microbiome Consortium (TIGMIC)"/>
            <person name="Jia N."/>
            <person name="Wang J."/>
            <person name="Shi W."/>
            <person name="Du L."/>
            <person name="Sun Y."/>
            <person name="Zhan W."/>
            <person name="Jiang J.F."/>
            <person name="Wang Q."/>
            <person name="Zhang B."/>
            <person name="Ji P."/>
            <person name="Bell-Sakyi L."/>
            <person name="Cui X.M."/>
            <person name="Yuan T.T."/>
            <person name="Jiang B.G."/>
            <person name="Yang W.F."/>
            <person name="Lam T.T."/>
            <person name="Chang Q.C."/>
            <person name="Ding S.J."/>
            <person name="Wang X.J."/>
            <person name="Zhu J.G."/>
            <person name="Ruan X.D."/>
            <person name="Zhao L."/>
            <person name="Wei J.T."/>
            <person name="Ye R.Z."/>
            <person name="Que T.C."/>
            <person name="Du C.H."/>
            <person name="Zhou Y.H."/>
            <person name="Cheng J.X."/>
            <person name="Dai P.F."/>
            <person name="Guo W.B."/>
            <person name="Han X.H."/>
            <person name="Huang E.J."/>
            <person name="Li L.F."/>
            <person name="Wei W."/>
            <person name="Gao Y.C."/>
            <person name="Liu J.Z."/>
            <person name="Shao H.Z."/>
            <person name="Wang X."/>
            <person name="Wang C.C."/>
            <person name="Yang T.C."/>
            <person name="Huo Q.B."/>
            <person name="Li W."/>
            <person name="Chen H.Y."/>
            <person name="Chen S.E."/>
            <person name="Zhou L.G."/>
            <person name="Ni X.B."/>
            <person name="Tian J.H."/>
            <person name="Sheng Y."/>
            <person name="Liu T."/>
            <person name="Pan Y.S."/>
            <person name="Xia L.Y."/>
            <person name="Li J."/>
            <person name="Zhao F."/>
            <person name="Cao W.C."/>
        </authorList>
    </citation>
    <scope>NUCLEOTIDE SEQUENCE</scope>
    <source>
        <strain evidence="1">Rmic-2018</strain>
    </source>
</reference>
<evidence type="ECO:0000313" key="2">
    <source>
        <dbReference type="Proteomes" id="UP000821866"/>
    </source>
</evidence>